<sequence length="464" mass="54065">MSNVFQFIPISKLADKFPENSWWASHYTDFSDDNLAAYYKGDLQLPFLDLDWDIPFPQQDNVIIIFIEGHLTVDHLYNAETDGAIGLMVMGNLTAKNIAVGGQEIYVHGHLTVEDILCGSYNHGEMIVNGHLQATVLVQDDEYRFNVNGQKSLPCIVNVWHGDGVYQELPIRIEDVLIDEVFYDMDDDEEDIEFSFVTLVSILKEGRSALSNLQGIPQIKKATHVYFTDNHIDVENILKLTECILMTGDKPYFDFEEQGVHFTVQRAHIGGDGDNTNDSIYMKTSQYHYFIWLNEDQTVSLLRKSLDEGDEWWDITDLPQEHLVDIQDHWIMLLTCVNVATLYVPTIKIQYVEHILQHPEIQELDENEDGFWDGSKYYSFRHAYTDEDGDFIHARIEIQTPDEAYYFYSLENPSYVSRHYQPPNHFGRHEIAFLNTRRWEASEQYFERFKQFMSQNFKIDISAE</sequence>
<evidence type="ECO:0000313" key="2">
    <source>
        <dbReference type="Proteomes" id="UP000094784"/>
    </source>
</evidence>
<accession>A0A1E4R5Y2</accession>
<dbReference type="RefSeq" id="WP_069480921.1">
    <property type="nucleotide sequence ID" value="NZ_KV766182.1"/>
</dbReference>
<proteinExistence type="predicted"/>
<evidence type="ECO:0000313" key="1">
    <source>
        <dbReference type="EMBL" id="ODV55885.1"/>
    </source>
</evidence>
<dbReference type="EMBL" id="MECQ01000001">
    <property type="protein sequence ID" value="ODV55885.1"/>
    <property type="molecule type" value="Genomic_DNA"/>
</dbReference>
<dbReference type="OrthoDB" id="2044786at2"/>
<organism evidence="1 2">
    <name type="scientific">Lysinibacillus fusiformis</name>
    <dbReference type="NCBI Taxonomy" id="28031"/>
    <lineage>
        <taxon>Bacteria</taxon>
        <taxon>Bacillati</taxon>
        <taxon>Bacillota</taxon>
        <taxon>Bacilli</taxon>
        <taxon>Bacillales</taxon>
        <taxon>Bacillaceae</taxon>
        <taxon>Lysinibacillus</taxon>
    </lineage>
</organism>
<protein>
    <submittedName>
        <fullName evidence="1">Uncharacterized protein</fullName>
    </submittedName>
</protein>
<comment type="caution">
    <text evidence="1">The sequence shown here is derived from an EMBL/GenBank/DDBJ whole genome shotgun (WGS) entry which is preliminary data.</text>
</comment>
<dbReference type="AlphaFoldDB" id="A0A1E4R5Y2"/>
<gene>
    <name evidence="1" type="ORF">BG258_08185</name>
</gene>
<name>A0A1E4R5Y2_9BACI</name>
<reference evidence="1 2" key="1">
    <citation type="submission" date="2016-09" db="EMBL/GenBank/DDBJ databases">
        <title>Draft genome sequence of the soil isolate, Lysinibacillus fusiformis M5, a potential hypoxanthine producer.</title>
        <authorList>
            <person name="Gallegos-Monterrosa R."/>
            <person name="Maroti G."/>
            <person name="Balint B."/>
            <person name="Kovacs A.T."/>
        </authorList>
    </citation>
    <scope>NUCLEOTIDE SEQUENCE [LARGE SCALE GENOMIC DNA]</scope>
    <source>
        <strain evidence="1 2">M5</strain>
    </source>
</reference>
<dbReference type="Proteomes" id="UP000094784">
    <property type="component" value="Unassembled WGS sequence"/>
</dbReference>